<dbReference type="KEGG" id="sba:Sulba_0297"/>
<dbReference type="RefSeq" id="WP_014768504.1">
    <property type="nucleotide sequence ID" value="NC_018002.1"/>
</dbReference>
<sequence>MNRSWALSVSSVIAFFFLTGCVPAVSTQQLQTGAEHKETVAQTIQAMEKDTSAQSEMWYWLNLARLYQSTKEYEKSTQAFQKAEAILDEYEARAEVSMRNVGSSMGSLLFSKGAETYYGKGYERTLMHTLNGLNYAMMGNFEGATVEMRKMEKRQEFWLKESEEKITEAQQKKKDVQGNPNTEQIPAGYSMGEMLQDPDVKAMANNYQDAFSYALSAVVSRISNDMQYSQISQKRALALSPEASIVFAPFKASPDTVEVYVVAFTGQAPVQSIDKIRFPLPSLNYYTVLDLPALKHPKDDISYVNIYSPLMGESAAPRLLKTDKMAYKTLKDELPLEIMKSVVRATSKGVVAKQASDQGGLLGGLAASILMDVTSSVMEKSYRNWEMLPNSGYLSKVSAKKGDTVVVKLGGQDIRVYVPQETKHGTLILVSYLSSQNVEVDHVEF</sequence>
<dbReference type="PROSITE" id="PS51257">
    <property type="entry name" value="PROKAR_LIPOPROTEIN"/>
    <property type="match status" value="1"/>
</dbReference>
<dbReference type="AlphaFoldDB" id="I3XUJ9"/>
<dbReference type="OrthoDB" id="9769023at2"/>
<keyword evidence="3" id="KW-0732">Signal</keyword>
<dbReference type="SUPFAM" id="SSF48452">
    <property type="entry name" value="TPR-like"/>
    <property type="match status" value="1"/>
</dbReference>
<evidence type="ECO:0008006" key="6">
    <source>
        <dbReference type="Google" id="ProtNLM"/>
    </source>
</evidence>
<feature type="chain" id="PRO_5003682289" description="Lipoprotein" evidence="3">
    <location>
        <begin position="25"/>
        <end position="445"/>
    </location>
</feature>
<dbReference type="eggNOG" id="COG3014">
    <property type="taxonomic scope" value="Bacteria"/>
</dbReference>
<keyword evidence="5" id="KW-1185">Reference proteome</keyword>
<dbReference type="STRING" id="760154.Sulba_0297"/>
<dbReference type="InterPro" id="IPR011990">
    <property type="entry name" value="TPR-like_helical_dom_sf"/>
</dbReference>
<protein>
    <recommendedName>
        <fullName evidence="6">Lipoprotein</fullName>
    </recommendedName>
</protein>
<evidence type="ECO:0000256" key="2">
    <source>
        <dbReference type="SAM" id="MobiDB-lite"/>
    </source>
</evidence>
<feature type="signal peptide" evidence="3">
    <location>
        <begin position="1"/>
        <end position="24"/>
    </location>
</feature>
<name>I3XUJ9_SULBS</name>
<evidence type="ECO:0000313" key="5">
    <source>
        <dbReference type="Proteomes" id="UP000006176"/>
    </source>
</evidence>
<proteinExistence type="predicted"/>
<dbReference type="Proteomes" id="UP000006176">
    <property type="component" value="Chromosome"/>
</dbReference>
<evidence type="ECO:0000313" key="4">
    <source>
        <dbReference type="EMBL" id="AFL67623.1"/>
    </source>
</evidence>
<dbReference type="EMBL" id="CP003333">
    <property type="protein sequence ID" value="AFL67623.1"/>
    <property type="molecule type" value="Genomic_DNA"/>
</dbReference>
<feature type="coiled-coil region" evidence="1">
    <location>
        <begin position="73"/>
        <end position="100"/>
    </location>
</feature>
<organism evidence="4 5">
    <name type="scientific">Sulfurospirillum barnesii (strain ATCC 700032 / DSM 10660 / SES-3)</name>
    <dbReference type="NCBI Taxonomy" id="760154"/>
    <lineage>
        <taxon>Bacteria</taxon>
        <taxon>Pseudomonadati</taxon>
        <taxon>Campylobacterota</taxon>
        <taxon>Epsilonproteobacteria</taxon>
        <taxon>Campylobacterales</taxon>
        <taxon>Sulfurospirillaceae</taxon>
        <taxon>Sulfurospirillum</taxon>
    </lineage>
</organism>
<accession>I3XUJ9</accession>
<dbReference type="HOGENOM" id="CLU_609284_0_0_7"/>
<evidence type="ECO:0000256" key="3">
    <source>
        <dbReference type="SAM" id="SignalP"/>
    </source>
</evidence>
<keyword evidence="1" id="KW-0175">Coiled coil</keyword>
<gene>
    <name evidence="4" type="ordered locus">Sulba_0297</name>
</gene>
<reference evidence="4 5" key="1">
    <citation type="submission" date="2012-06" db="EMBL/GenBank/DDBJ databases">
        <title>Complete sequence of Sulfurospirillum barnesii SES-3.</title>
        <authorList>
            <consortium name="US DOE Joint Genome Institute"/>
            <person name="Lucas S."/>
            <person name="Han J."/>
            <person name="Lapidus A."/>
            <person name="Cheng J.-F."/>
            <person name="Goodwin L."/>
            <person name="Pitluck S."/>
            <person name="Peters L."/>
            <person name="Ovchinnikova G."/>
            <person name="Lu M."/>
            <person name="Detter J.C."/>
            <person name="Han C."/>
            <person name="Tapia R."/>
            <person name="Land M."/>
            <person name="Hauser L."/>
            <person name="Kyrpides N."/>
            <person name="Ivanova N."/>
            <person name="Pagani I."/>
            <person name="Stolz J."/>
            <person name="Arkin A."/>
            <person name="Dehal P."/>
            <person name="Oremland R."/>
            <person name="Saltikov C."/>
            <person name="Basu P."/>
            <person name="Hollibaugh J."/>
            <person name="Newman D."/>
            <person name="Stolyar S."/>
            <person name="Hazen T."/>
            <person name="Woyke T."/>
        </authorList>
    </citation>
    <scope>NUCLEOTIDE SEQUENCE [LARGE SCALE GENOMIC DNA]</scope>
    <source>
        <strain evidence="5">ATCC 700032 / DSM 10660 / SES-3</strain>
    </source>
</reference>
<dbReference type="PATRIC" id="fig|760154.4.peg.296"/>
<evidence type="ECO:0000256" key="1">
    <source>
        <dbReference type="SAM" id="Coils"/>
    </source>
</evidence>
<feature type="region of interest" description="Disordered" evidence="2">
    <location>
        <begin position="168"/>
        <end position="188"/>
    </location>
</feature>